<dbReference type="InterPro" id="IPR013783">
    <property type="entry name" value="Ig-like_fold"/>
</dbReference>
<keyword evidence="1" id="KW-0732">Signal</keyword>
<accession>A0ABS0IN50</accession>
<evidence type="ECO:0000313" key="3">
    <source>
        <dbReference type="Proteomes" id="UP000597617"/>
    </source>
</evidence>
<protein>
    <submittedName>
        <fullName evidence="2">T9SS type A sorting domain-containing protein</fullName>
    </submittedName>
</protein>
<evidence type="ECO:0000313" key="2">
    <source>
        <dbReference type="EMBL" id="MBF9239805.1"/>
    </source>
</evidence>
<dbReference type="Proteomes" id="UP000597617">
    <property type="component" value="Unassembled WGS sequence"/>
</dbReference>
<dbReference type="RefSeq" id="WP_196284155.1">
    <property type="nucleotide sequence ID" value="NZ_JADQDQ010000018.1"/>
</dbReference>
<comment type="caution">
    <text evidence="2">The sequence shown here is derived from an EMBL/GenBank/DDBJ whole genome shotgun (WGS) entry which is preliminary data.</text>
</comment>
<dbReference type="Gene3D" id="2.60.40.10">
    <property type="entry name" value="Immunoglobulins"/>
    <property type="match status" value="1"/>
</dbReference>
<dbReference type="InterPro" id="IPR011043">
    <property type="entry name" value="Gal_Oxase/kelch_b-propeller"/>
</dbReference>
<gene>
    <name evidence="2" type="ORF">I2I05_20595</name>
</gene>
<keyword evidence="3" id="KW-1185">Reference proteome</keyword>
<dbReference type="InterPro" id="IPR015943">
    <property type="entry name" value="WD40/YVTN_repeat-like_dom_sf"/>
</dbReference>
<name>A0ABS0IN50_9BACT</name>
<feature type="chain" id="PRO_5045638219" evidence="1">
    <location>
        <begin position="28"/>
        <end position="958"/>
    </location>
</feature>
<feature type="signal peptide" evidence="1">
    <location>
        <begin position="1"/>
        <end position="27"/>
    </location>
</feature>
<evidence type="ECO:0000256" key="1">
    <source>
        <dbReference type="SAM" id="SignalP"/>
    </source>
</evidence>
<proteinExistence type="predicted"/>
<dbReference type="NCBIfam" id="TIGR04183">
    <property type="entry name" value="Por_Secre_tail"/>
    <property type="match status" value="1"/>
</dbReference>
<dbReference type="EMBL" id="JADQDQ010000018">
    <property type="protein sequence ID" value="MBF9239805.1"/>
    <property type="molecule type" value="Genomic_DNA"/>
</dbReference>
<dbReference type="SUPFAM" id="SSF50965">
    <property type="entry name" value="Galactose oxidase, central domain"/>
    <property type="match status" value="3"/>
</dbReference>
<sequence length="958" mass="95769">MSDRYRFPSRCLFLFFALVLSSVQAPAQSRKTASAAAVPLQAALNPDGTLRPGSRGTFDARNYRLGTDPASGQPTFRPAAAGDENWDGRFGAGGANGGVYAVVVAPTGDVYIGGAFTAVGGARNANRVARWSGAGWKALGPGLNDEVSTLALAPNGDLIAGGRFTQAGALAVNHVARWNGTAWQPLGAGLNRDVYALDVAPNGDVVAGGSFNNVGGNPAADYLARWDGTAWQAMGTGILSYVYALQVLPTGDVVVGGDFDGVAGVAGTGYIARWDGTAWHPLGTGLNRAVNVLLALPNGDVLVGGRFDDAGGNPDADFLARWDGTAWGPYGAPLESGGRTGFDQPLIGSVRALDLTANGDLLIGGSFANVAGNLDADMVARWDGTRWQSLGGGLKSVVPAVAELPGGDVLAGGVFLDAGGSGLLDRLARWDGTAWRGLGAGLGPDIASDAVQALLVLPNGDVIASGLFQNAGGTPAADYIARWDGAAWQPLGAGLAGAVVSLFLAANGDVLAGGNFSDAGGDPAADGVARWDGTRWRAVGPGVVWGIVHAVAEGPDGEVWIGGDFSRVGNDVTICGVARWTGGAWQAVGTGLLTSGGGSVYDLLVAPNGDVLAGGLFRRMGGVPNADMVARWDGTAWHPLGPGLNNTVHALARGAGGDLYATGTFTDAGGDPAADGVARWDGTAWHPLGTGLSRNARGYALAVAPNGDVVVGGIFTLAGGVAGTAHIARWDGTAWHPLGSGLDNYVIAVAAPASGDVVAGGRFLATGDGATGLGQFGFYRRPAAAPTLTAVAPGPGAVGRAVTLTGTNFTGATAVTFGGTHDNVVRSGFAVNAAGTELRGVVVPAGAATGLVTVTGPAGTSNAVRFAIGTPTAAAPARPRALGLYPNPAREAFELALPAGLGPGTLTLYGATGQAVRTAAVAADAVGVTVSVRGLAPGLYVVRVQGITGTASARVVVE</sequence>
<dbReference type="PANTHER" id="PTHR31778">
    <property type="entry name" value="BUD SITE SELECTION PROTEIN RAX2"/>
    <property type="match status" value="1"/>
</dbReference>
<organism evidence="2 3">
    <name type="scientific">Hymenobacter jeongseonensis</name>
    <dbReference type="NCBI Taxonomy" id="2791027"/>
    <lineage>
        <taxon>Bacteria</taxon>
        <taxon>Pseudomonadati</taxon>
        <taxon>Bacteroidota</taxon>
        <taxon>Cytophagia</taxon>
        <taxon>Cytophagales</taxon>
        <taxon>Hymenobacteraceae</taxon>
        <taxon>Hymenobacter</taxon>
    </lineage>
</organism>
<dbReference type="InterPro" id="IPR026444">
    <property type="entry name" value="Secre_tail"/>
</dbReference>
<dbReference type="PANTHER" id="PTHR31778:SF2">
    <property type="entry name" value="BUD SITE SELECTION PROTEIN RAX2"/>
    <property type="match status" value="1"/>
</dbReference>
<reference evidence="2 3" key="1">
    <citation type="submission" date="2020-11" db="EMBL/GenBank/DDBJ databases">
        <authorList>
            <person name="Kim M.K."/>
        </authorList>
    </citation>
    <scope>NUCLEOTIDE SEQUENCE [LARGE SCALE GENOMIC DNA]</scope>
    <source>
        <strain evidence="2 3">BT683</strain>
    </source>
</reference>
<dbReference type="Gene3D" id="2.130.10.10">
    <property type="entry name" value="YVTN repeat-like/Quinoprotein amine dehydrogenase"/>
    <property type="match status" value="1"/>
</dbReference>